<dbReference type="InterPro" id="IPR019500">
    <property type="entry name" value="Pep_S46"/>
</dbReference>
<feature type="signal peptide" evidence="6">
    <location>
        <begin position="1"/>
        <end position="23"/>
    </location>
</feature>
<comment type="caution">
    <text evidence="7">The sequence shown here is derived from an EMBL/GenBank/DDBJ whole genome shotgun (WGS) entry which is preliminary data.</text>
</comment>
<evidence type="ECO:0000256" key="2">
    <source>
        <dbReference type="ARBA" id="ARBA00022438"/>
    </source>
</evidence>
<name>A0A7X0TVA7_9GAMM</name>
<feature type="chain" id="PRO_5031594269" description="Dipeptidyl-peptidase" evidence="6">
    <location>
        <begin position="24"/>
        <end position="725"/>
    </location>
</feature>
<dbReference type="Pfam" id="PF10459">
    <property type="entry name" value="Peptidase_S46"/>
    <property type="match status" value="1"/>
</dbReference>
<evidence type="ECO:0000256" key="1">
    <source>
        <dbReference type="ARBA" id="ARBA00010491"/>
    </source>
</evidence>
<keyword evidence="2 6" id="KW-0031">Aminopeptidase</keyword>
<dbReference type="EMBL" id="JACHHU010000040">
    <property type="protein sequence ID" value="MBB6544935.1"/>
    <property type="molecule type" value="Genomic_DNA"/>
</dbReference>
<sequence length="725" mass="82051">MLYKKVFKALSLTSLLLIGTASADEGMWQPHQLQEISGKLKKAGLKLDPTQMENLDQFPMNAIISLGGCTASFLSDKGLVVTNHHCAYGSIQYNSTEKANLLKQGFVAKKMSDELQAAPGSRVYVTESLTNVTDKITGSIAKSVTGKAYFKEIEKNEKVLVQQCETSQDYRCEVYSFHGGLEYFLIKQLAIRDVRLVYAPPSSIGKFGGDTDNWMWPRHTGDWAFYRAYVNKNGKPADYAKDNVPFEPKAFLKVNANGVEENDYVMVLGYPGRTNRYRTAQEVENQFNLVYPTAKRYREEYIDIIKSTASEGSEARIKYESTLAGLANYAKNYGSMIESFHKGDMLARKQQELNELQVWINASKQRKQKYGKTLSELSTLITEGQKNQERDLILSYIGRTNLMGVAKRLYRLANEKNKPSTERKQGYQERDMNRFTQSMERVNRRYDANVDKAVLLHFMAQYADFPASERNTTFDQFFGLDEAFDAKKLAKKLDKMHSETQLDEESVRLAWMNKSVDEFKRSKDPYIQFAVSQFENDQKLEQQAEELAGKLAQIRPQFMNAMIAYKKSKGEPVYADANSSLRITYGNVKGYSPQDGLTATPFTTLEGMLAKYVAGDHEFDLFENIRSAITNKEFGTFKRESLGSVPVNYLSTLDITGGNSGSPTLNGNGEFVGLVFDGVYESIIGDWDYDPKFKRAIHTSAPFMLWTMEHIDGAGNIVDEMTIVK</sequence>
<dbReference type="RefSeq" id="WP_184426516.1">
    <property type="nucleotide sequence ID" value="NZ_AP027362.1"/>
</dbReference>
<gene>
    <name evidence="7" type="ORF">HNQ55_003469</name>
</gene>
<dbReference type="GO" id="GO:0008239">
    <property type="term" value="F:dipeptidyl-peptidase activity"/>
    <property type="evidence" value="ECO:0007669"/>
    <property type="project" value="UniProtKB-UniRule"/>
</dbReference>
<keyword evidence="3 6" id="KW-0645">Protease</keyword>
<evidence type="ECO:0000313" key="7">
    <source>
        <dbReference type="EMBL" id="MBB6544935.1"/>
    </source>
</evidence>
<protein>
    <recommendedName>
        <fullName evidence="6">Dipeptidyl-peptidase</fullName>
        <ecNumber evidence="6">3.4.14.-</ecNumber>
    </recommendedName>
</protein>
<comment type="function">
    <text evidence="6">Catalyzes the removal of dipeptides from the N-terminus of oligopeptides.</text>
</comment>
<reference evidence="7 8" key="1">
    <citation type="submission" date="2020-08" db="EMBL/GenBank/DDBJ databases">
        <title>Genomic Encyclopedia of Type Strains, Phase IV (KMG-IV): sequencing the most valuable type-strain genomes for metagenomic binning, comparative biology and taxonomic classification.</title>
        <authorList>
            <person name="Goeker M."/>
        </authorList>
    </citation>
    <scope>NUCLEOTIDE SEQUENCE [LARGE SCALE GENOMIC DNA]</scope>
    <source>
        <strain evidence="7 8">DSM 26287</strain>
    </source>
</reference>
<dbReference type="GO" id="GO:0070009">
    <property type="term" value="F:serine-type aminopeptidase activity"/>
    <property type="evidence" value="ECO:0007669"/>
    <property type="project" value="UniProtKB-UniRule"/>
</dbReference>
<organism evidence="7 8">
    <name type="scientific">Thalassotalea piscium</name>
    <dbReference type="NCBI Taxonomy" id="1230533"/>
    <lineage>
        <taxon>Bacteria</taxon>
        <taxon>Pseudomonadati</taxon>
        <taxon>Pseudomonadota</taxon>
        <taxon>Gammaproteobacteria</taxon>
        <taxon>Alteromonadales</taxon>
        <taxon>Colwelliaceae</taxon>
        <taxon>Thalassotalea</taxon>
    </lineage>
</organism>
<keyword evidence="5 6" id="KW-0378">Hydrolase</keyword>
<proteinExistence type="inferred from homology"/>
<dbReference type="SUPFAM" id="SSF50494">
    <property type="entry name" value="Trypsin-like serine proteases"/>
    <property type="match status" value="1"/>
</dbReference>
<evidence type="ECO:0000256" key="5">
    <source>
        <dbReference type="ARBA" id="ARBA00022801"/>
    </source>
</evidence>
<evidence type="ECO:0000256" key="4">
    <source>
        <dbReference type="ARBA" id="ARBA00022729"/>
    </source>
</evidence>
<dbReference type="PANTHER" id="PTHR38469:SF1">
    <property type="entry name" value="PERIPLASMIC PEPTIDASE SUBFAMILY S1B"/>
    <property type="match status" value="1"/>
</dbReference>
<keyword evidence="6" id="KW-0720">Serine protease</keyword>
<evidence type="ECO:0000256" key="6">
    <source>
        <dbReference type="RuleBase" id="RU366067"/>
    </source>
</evidence>
<dbReference type="PANTHER" id="PTHR38469">
    <property type="entry name" value="PERIPLASMIC PEPTIDASE SUBFAMILY S1B"/>
    <property type="match status" value="1"/>
</dbReference>
<dbReference type="Proteomes" id="UP000537141">
    <property type="component" value="Unassembled WGS sequence"/>
</dbReference>
<comment type="similarity">
    <text evidence="1 6">Belongs to the peptidase S46 family.</text>
</comment>
<keyword evidence="8" id="KW-1185">Reference proteome</keyword>
<evidence type="ECO:0000256" key="3">
    <source>
        <dbReference type="ARBA" id="ARBA00022670"/>
    </source>
</evidence>
<accession>A0A7X0TVA7</accession>
<dbReference type="InterPro" id="IPR009003">
    <property type="entry name" value="Peptidase_S1_PA"/>
</dbReference>
<keyword evidence="4 6" id="KW-0732">Signal</keyword>
<dbReference type="GO" id="GO:0043171">
    <property type="term" value="P:peptide catabolic process"/>
    <property type="evidence" value="ECO:0007669"/>
    <property type="project" value="UniProtKB-UniRule"/>
</dbReference>
<dbReference type="EC" id="3.4.14.-" evidence="6"/>
<dbReference type="AlphaFoldDB" id="A0A7X0TVA7"/>
<evidence type="ECO:0000313" key="8">
    <source>
        <dbReference type="Proteomes" id="UP000537141"/>
    </source>
</evidence>
<dbReference type="GO" id="GO:0006508">
    <property type="term" value="P:proteolysis"/>
    <property type="evidence" value="ECO:0007669"/>
    <property type="project" value="UniProtKB-KW"/>
</dbReference>